<protein>
    <submittedName>
        <fullName evidence="1">Uncharacterized protein</fullName>
    </submittedName>
</protein>
<dbReference type="AlphaFoldDB" id="A0A831EJU3"/>
<dbReference type="EMBL" id="CAPB01000014">
    <property type="protein sequence ID" value="CCO93623.1"/>
    <property type="molecule type" value="Genomic_DNA"/>
</dbReference>
<reference evidence="1 2" key="2">
    <citation type="submission" date="2013-04" db="EMBL/GenBank/DDBJ databases">
        <title>Comparative genomics of 12 strains of Erwinia amylovora identifies a pan-genome with a large conserved core and provides insights into host specificity.</title>
        <authorList>
            <person name="Mann R.A."/>
            <person name="Smits T.H.M."/>
            <person name="Buehlmann A."/>
            <person name="Blom J."/>
            <person name="Goesmann A."/>
            <person name="Frey J.E."/>
            <person name="Plummer K.M."/>
            <person name="Beer S.V."/>
            <person name="Luck J."/>
            <person name="Duffy B."/>
            <person name="Rodoni B."/>
        </authorList>
    </citation>
    <scope>NUCLEOTIDE SEQUENCE [LARGE SCALE GENOMIC DNA]</scope>
    <source>
        <strain evidence="2">CFBP 1232</strain>
    </source>
</reference>
<name>A0A831EJU3_ERWAM</name>
<sequence length="80" mass="8821">MIAIKTARRRSNVVADSAPAVDRRWLLAAVKPGSPEQLTPHHLQVASRTGWAGSLTKCHSTKMQDDCGRKRLISLTSQAW</sequence>
<proteinExistence type="predicted"/>
<accession>A0A831EJU3</accession>
<organism evidence="1 2">
    <name type="scientific">Erwinia amylovora NBRC 12687 = CFBP 1232</name>
    <dbReference type="NCBI Taxonomy" id="1219359"/>
    <lineage>
        <taxon>Bacteria</taxon>
        <taxon>Pseudomonadati</taxon>
        <taxon>Pseudomonadota</taxon>
        <taxon>Gammaproteobacteria</taxon>
        <taxon>Enterobacterales</taxon>
        <taxon>Erwiniaceae</taxon>
        <taxon>Erwinia</taxon>
    </lineage>
</organism>
<dbReference type="Proteomes" id="UP000013111">
    <property type="component" value="Unassembled WGS sequence"/>
</dbReference>
<reference evidence="1 2" key="1">
    <citation type="submission" date="2012-11" db="EMBL/GenBank/DDBJ databases">
        <authorList>
            <person name="Linke B."/>
        </authorList>
    </citation>
    <scope>NUCLEOTIDE SEQUENCE [LARGE SCALE GENOMIC DNA]</scope>
    <source>
        <strain evidence="2">CFBP 1232</strain>
    </source>
</reference>
<comment type="caution">
    <text evidence="1">The sequence shown here is derived from an EMBL/GenBank/DDBJ whole genome shotgun (WGS) entry which is preliminary data.</text>
</comment>
<evidence type="ECO:0000313" key="2">
    <source>
        <dbReference type="Proteomes" id="UP000013111"/>
    </source>
</evidence>
<gene>
    <name evidence="1" type="ORF">BN437_1688</name>
</gene>
<evidence type="ECO:0000313" key="1">
    <source>
        <dbReference type="EMBL" id="CCO93623.1"/>
    </source>
</evidence>